<dbReference type="VEuPathDB" id="FungiDB:FMAN_15455"/>
<reference evidence="3" key="1">
    <citation type="journal article" date="2016" name="Genome Biol. Evol.">
        <title>Comparative 'omics' of the Fusarium fujikuroi species complex highlights differences in genetic potential and metabolite synthesis.</title>
        <authorList>
            <person name="Niehaus E.-M."/>
            <person name="Muensterkoetter M."/>
            <person name="Proctor R.H."/>
            <person name="Brown D.W."/>
            <person name="Sharon A."/>
            <person name="Idan Y."/>
            <person name="Oren-Young L."/>
            <person name="Sieber C.M."/>
            <person name="Novak O."/>
            <person name="Pencik A."/>
            <person name="Tarkowska D."/>
            <person name="Hromadova K."/>
            <person name="Freeman S."/>
            <person name="Maymon M."/>
            <person name="Elazar M."/>
            <person name="Youssef S.A."/>
            <person name="El-Shabrawy E.S.M."/>
            <person name="Shalaby A.B.A."/>
            <person name="Houterman P."/>
            <person name="Brock N.L."/>
            <person name="Burkhardt I."/>
            <person name="Tsavkelova E.A."/>
            <person name="Dickschat J.S."/>
            <person name="Galuszka P."/>
            <person name="Gueldener U."/>
            <person name="Tudzynski B."/>
        </authorList>
    </citation>
    <scope>NUCLEOTIDE SEQUENCE [LARGE SCALE GENOMIC DNA]</scope>
    <source>
        <strain evidence="3">MRC7560</strain>
    </source>
</reference>
<dbReference type="GeneID" id="65094695"/>
<organism evidence="2 3">
    <name type="scientific">Fusarium mangiferae</name>
    <name type="common">Mango malformation disease fungus</name>
    <dbReference type="NCBI Taxonomy" id="192010"/>
    <lineage>
        <taxon>Eukaryota</taxon>
        <taxon>Fungi</taxon>
        <taxon>Dikarya</taxon>
        <taxon>Ascomycota</taxon>
        <taxon>Pezizomycotina</taxon>
        <taxon>Sordariomycetes</taxon>
        <taxon>Hypocreomycetidae</taxon>
        <taxon>Hypocreales</taxon>
        <taxon>Nectriaceae</taxon>
        <taxon>Fusarium</taxon>
        <taxon>Fusarium fujikuroi species complex</taxon>
    </lineage>
</organism>
<sequence length="171" mass="19504">MANKKRKQSQQQGRSSTRTTRTETQGLRLNEPIANHQAEADEIQDIEAGHGYKSSIPPCKDCIAVMALDPEEKWRLMHVQQALKEAEAKLGPRSLVIDQLRQDQMEACRAIREQTLEKNVTQQGVFNGEALHQRIMRLESNAFRSGDLMNKRINRLQGELNKVTEQIGEDK</sequence>
<accession>A0A1L7UL71</accession>
<feature type="region of interest" description="Disordered" evidence="1">
    <location>
        <begin position="1"/>
        <end position="31"/>
    </location>
</feature>
<dbReference type="Proteomes" id="UP000184255">
    <property type="component" value="Unassembled WGS sequence"/>
</dbReference>
<comment type="caution">
    <text evidence="2">The sequence shown here is derived from an EMBL/GenBank/DDBJ whole genome shotgun (WGS) entry which is preliminary data.</text>
</comment>
<protein>
    <submittedName>
        <fullName evidence="2">Uncharacterized protein</fullName>
    </submittedName>
</protein>
<keyword evidence="3" id="KW-1185">Reference proteome</keyword>
<name>A0A1L7UL71_FUSMA</name>
<dbReference type="AlphaFoldDB" id="A0A1L7UL71"/>
<feature type="compositionally biased region" description="Low complexity" evidence="1">
    <location>
        <begin position="9"/>
        <end position="29"/>
    </location>
</feature>
<gene>
    <name evidence="2" type="ORF">FMAN_15455</name>
</gene>
<dbReference type="EMBL" id="FCQH01000034">
    <property type="protein sequence ID" value="CVL09213.1"/>
    <property type="molecule type" value="Genomic_DNA"/>
</dbReference>
<dbReference type="RefSeq" id="XP_041691518.1">
    <property type="nucleotide sequence ID" value="XM_041826291.1"/>
</dbReference>
<proteinExistence type="predicted"/>
<evidence type="ECO:0000256" key="1">
    <source>
        <dbReference type="SAM" id="MobiDB-lite"/>
    </source>
</evidence>
<evidence type="ECO:0000313" key="2">
    <source>
        <dbReference type="EMBL" id="CVL09213.1"/>
    </source>
</evidence>
<evidence type="ECO:0000313" key="3">
    <source>
        <dbReference type="Proteomes" id="UP000184255"/>
    </source>
</evidence>